<protein>
    <submittedName>
        <fullName evidence="2">Uncharacterized protein</fullName>
    </submittedName>
</protein>
<dbReference type="EMBL" id="VSRR010010018">
    <property type="protein sequence ID" value="MPC51193.1"/>
    <property type="molecule type" value="Genomic_DNA"/>
</dbReference>
<keyword evidence="3" id="KW-1185">Reference proteome</keyword>
<name>A0A5B7G1R7_PORTR</name>
<proteinExistence type="predicted"/>
<comment type="caution">
    <text evidence="2">The sequence shown here is derived from an EMBL/GenBank/DDBJ whole genome shotgun (WGS) entry which is preliminary data.</text>
</comment>
<accession>A0A5B7G1R7</accession>
<evidence type="ECO:0000256" key="1">
    <source>
        <dbReference type="SAM" id="MobiDB-lite"/>
    </source>
</evidence>
<gene>
    <name evidence="2" type="ORF">E2C01_045034</name>
</gene>
<dbReference type="Proteomes" id="UP000324222">
    <property type="component" value="Unassembled WGS sequence"/>
</dbReference>
<dbReference type="AlphaFoldDB" id="A0A5B7G1R7"/>
<reference evidence="2 3" key="1">
    <citation type="submission" date="2019-05" db="EMBL/GenBank/DDBJ databases">
        <title>Another draft genome of Portunus trituberculatus and its Hox gene families provides insights of decapod evolution.</title>
        <authorList>
            <person name="Jeong J.-H."/>
            <person name="Song I."/>
            <person name="Kim S."/>
            <person name="Choi T."/>
            <person name="Kim D."/>
            <person name="Ryu S."/>
            <person name="Kim W."/>
        </authorList>
    </citation>
    <scope>NUCLEOTIDE SEQUENCE [LARGE SCALE GENOMIC DNA]</scope>
    <source>
        <tissue evidence="2">Muscle</tissue>
    </source>
</reference>
<evidence type="ECO:0000313" key="2">
    <source>
        <dbReference type="EMBL" id="MPC51193.1"/>
    </source>
</evidence>
<sequence length="80" mass="9409">MMDTAVCPPAALNLLQVSAVRKRNIPSKEYKTNVHVSLEEEEEEEEKEEEEEEEEEKKEEEISAWIVAMFSVIFVRCHHF</sequence>
<organism evidence="2 3">
    <name type="scientific">Portunus trituberculatus</name>
    <name type="common">Swimming crab</name>
    <name type="synonym">Neptunus trituberculatus</name>
    <dbReference type="NCBI Taxonomy" id="210409"/>
    <lineage>
        <taxon>Eukaryota</taxon>
        <taxon>Metazoa</taxon>
        <taxon>Ecdysozoa</taxon>
        <taxon>Arthropoda</taxon>
        <taxon>Crustacea</taxon>
        <taxon>Multicrustacea</taxon>
        <taxon>Malacostraca</taxon>
        <taxon>Eumalacostraca</taxon>
        <taxon>Eucarida</taxon>
        <taxon>Decapoda</taxon>
        <taxon>Pleocyemata</taxon>
        <taxon>Brachyura</taxon>
        <taxon>Eubrachyura</taxon>
        <taxon>Portunoidea</taxon>
        <taxon>Portunidae</taxon>
        <taxon>Portuninae</taxon>
        <taxon>Portunus</taxon>
    </lineage>
</organism>
<feature type="region of interest" description="Disordered" evidence="1">
    <location>
        <begin position="32"/>
        <end position="60"/>
    </location>
</feature>
<feature type="compositionally biased region" description="Acidic residues" evidence="1">
    <location>
        <begin position="39"/>
        <end position="58"/>
    </location>
</feature>
<evidence type="ECO:0000313" key="3">
    <source>
        <dbReference type="Proteomes" id="UP000324222"/>
    </source>
</evidence>